<name>A0A6A5WCG4_9PLEO</name>
<feature type="region of interest" description="Disordered" evidence="1">
    <location>
        <begin position="397"/>
        <end position="445"/>
    </location>
</feature>
<proteinExistence type="predicted"/>
<reference evidence="2" key="1">
    <citation type="journal article" date="2020" name="Stud. Mycol.">
        <title>101 Dothideomycetes genomes: a test case for predicting lifestyles and emergence of pathogens.</title>
        <authorList>
            <person name="Haridas S."/>
            <person name="Albert R."/>
            <person name="Binder M."/>
            <person name="Bloem J."/>
            <person name="Labutti K."/>
            <person name="Salamov A."/>
            <person name="Andreopoulos B."/>
            <person name="Baker S."/>
            <person name="Barry K."/>
            <person name="Bills G."/>
            <person name="Bluhm B."/>
            <person name="Cannon C."/>
            <person name="Castanera R."/>
            <person name="Culley D."/>
            <person name="Daum C."/>
            <person name="Ezra D."/>
            <person name="Gonzalez J."/>
            <person name="Henrissat B."/>
            <person name="Kuo A."/>
            <person name="Liang C."/>
            <person name="Lipzen A."/>
            <person name="Lutzoni F."/>
            <person name="Magnuson J."/>
            <person name="Mondo S."/>
            <person name="Nolan M."/>
            <person name="Ohm R."/>
            <person name="Pangilinan J."/>
            <person name="Park H.-J."/>
            <person name="Ramirez L."/>
            <person name="Alfaro M."/>
            <person name="Sun H."/>
            <person name="Tritt A."/>
            <person name="Yoshinaga Y."/>
            <person name="Zwiers L.-H."/>
            <person name="Turgeon B."/>
            <person name="Goodwin S."/>
            <person name="Spatafora J."/>
            <person name="Crous P."/>
            <person name="Grigoriev I."/>
        </authorList>
    </citation>
    <scope>NUCLEOTIDE SEQUENCE</scope>
    <source>
        <strain evidence="2">CBS 123094</strain>
    </source>
</reference>
<sequence length="445" mass="50596">MFAVDITLINGHADVVRNPKPNPPYFSILTSIALETQIEAAMNSAFKFADDGWDMIYDAQNYRPVGDEEIDQKNEATNAAVKGHAKRMFGDEKYLWTDIKKSGSMKHDLDSVRERFWRIKHNVRVRTKSTDPGIPTTMEDYNNVGWLKKLSSDEIVIYCGFNNQEQYSHIKAPVIFDKQNDKIFNQTFGADNHDLDGDVAGSGKTGMDRCAFPDLTSDWVTQGLTYSAYFIDDQTRAARPTQIFLCASHLEKISKKKFYFSSEAFLKEIGTGQFRGDPKTFKKKFRSIIKAFSEKPKPSVDIVEYYPVHQVLLHELFHVPGHGKADDADRPCYGWKNCAALASDPKEAVSNADTLALFALALFWERNGVCVTNRGNLIERNDKHKCETEPPLDELEKDWDERRAKAAKEDEENRKKEEEAKKEGEDDGVRVTLAKEVPFEPPGDK</sequence>
<dbReference type="Gene3D" id="3.40.390.10">
    <property type="entry name" value="Collagenase (Catalytic Domain)"/>
    <property type="match status" value="1"/>
</dbReference>
<dbReference type="GO" id="GO:0008237">
    <property type="term" value="F:metallopeptidase activity"/>
    <property type="evidence" value="ECO:0007669"/>
    <property type="project" value="InterPro"/>
</dbReference>
<evidence type="ECO:0000256" key="1">
    <source>
        <dbReference type="SAM" id="MobiDB-lite"/>
    </source>
</evidence>
<dbReference type="AlphaFoldDB" id="A0A6A5WCG4"/>
<keyword evidence="3" id="KW-1185">Reference proteome</keyword>
<dbReference type="EMBL" id="ML977609">
    <property type="protein sequence ID" value="KAF1997831.1"/>
    <property type="molecule type" value="Genomic_DNA"/>
</dbReference>
<dbReference type="SUPFAM" id="SSF55486">
    <property type="entry name" value="Metalloproteases ('zincins'), catalytic domain"/>
    <property type="match status" value="1"/>
</dbReference>
<evidence type="ECO:0000313" key="2">
    <source>
        <dbReference type="EMBL" id="KAF1997831.1"/>
    </source>
</evidence>
<evidence type="ECO:0000313" key="3">
    <source>
        <dbReference type="Proteomes" id="UP000799779"/>
    </source>
</evidence>
<feature type="compositionally biased region" description="Basic and acidic residues" evidence="1">
    <location>
        <begin position="399"/>
        <end position="429"/>
    </location>
</feature>
<gene>
    <name evidence="2" type="ORF">P154DRAFT_536872</name>
</gene>
<protein>
    <submittedName>
        <fullName evidence="2">Uncharacterized protein</fullName>
    </submittedName>
</protein>
<accession>A0A6A5WCG4</accession>
<organism evidence="2 3">
    <name type="scientific">Amniculicola lignicola CBS 123094</name>
    <dbReference type="NCBI Taxonomy" id="1392246"/>
    <lineage>
        <taxon>Eukaryota</taxon>
        <taxon>Fungi</taxon>
        <taxon>Dikarya</taxon>
        <taxon>Ascomycota</taxon>
        <taxon>Pezizomycotina</taxon>
        <taxon>Dothideomycetes</taxon>
        <taxon>Pleosporomycetidae</taxon>
        <taxon>Pleosporales</taxon>
        <taxon>Amniculicolaceae</taxon>
        <taxon>Amniculicola</taxon>
    </lineage>
</organism>
<dbReference type="InterPro" id="IPR024079">
    <property type="entry name" value="MetalloPept_cat_dom_sf"/>
</dbReference>
<dbReference type="Proteomes" id="UP000799779">
    <property type="component" value="Unassembled WGS sequence"/>
</dbReference>